<feature type="transmembrane region" description="Helical" evidence="1">
    <location>
        <begin position="125"/>
        <end position="144"/>
    </location>
</feature>
<accession>A0A3B4YCJ7</accession>
<proteinExistence type="predicted"/>
<keyword evidence="1" id="KW-0812">Transmembrane</keyword>
<name>A0A3B4YCJ7_SERLL</name>
<evidence type="ECO:0000256" key="1">
    <source>
        <dbReference type="SAM" id="Phobius"/>
    </source>
</evidence>
<keyword evidence="3" id="KW-1185">Reference proteome</keyword>
<keyword evidence="1" id="KW-1133">Transmembrane helix</keyword>
<protein>
    <submittedName>
        <fullName evidence="2">Uncharacterized protein</fullName>
    </submittedName>
</protein>
<dbReference type="Ensembl" id="ENSSLDT00000021477.1">
    <property type="protein sequence ID" value="ENSSLDP00000020784.1"/>
    <property type="gene ID" value="ENSSLDG00000016249.1"/>
</dbReference>
<reference evidence="2" key="2">
    <citation type="submission" date="2025-09" db="UniProtKB">
        <authorList>
            <consortium name="Ensembl"/>
        </authorList>
    </citation>
    <scope>IDENTIFICATION</scope>
</reference>
<evidence type="ECO:0000313" key="2">
    <source>
        <dbReference type="Ensembl" id="ENSSLDP00000020784.1"/>
    </source>
</evidence>
<reference evidence="2" key="1">
    <citation type="submission" date="2025-08" db="UniProtKB">
        <authorList>
            <consortium name="Ensembl"/>
        </authorList>
    </citation>
    <scope>IDENTIFICATION</scope>
</reference>
<dbReference type="Proteomes" id="UP000261360">
    <property type="component" value="Unplaced"/>
</dbReference>
<organism evidence="2 3">
    <name type="scientific">Seriola lalandi dorsalis</name>
    <dbReference type="NCBI Taxonomy" id="1841481"/>
    <lineage>
        <taxon>Eukaryota</taxon>
        <taxon>Metazoa</taxon>
        <taxon>Chordata</taxon>
        <taxon>Craniata</taxon>
        <taxon>Vertebrata</taxon>
        <taxon>Euteleostomi</taxon>
        <taxon>Actinopterygii</taxon>
        <taxon>Neopterygii</taxon>
        <taxon>Teleostei</taxon>
        <taxon>Neoteleostei</taxon>
        <taxon>Acanthomorphata</taxon>
        <taxon>Carangaria</taxon>
        <taxon>Carangiformes</taxon>
        <taxon>Carangidae</taxon>
        <taxon>Seriola</taxon>
    </lineage>
</organism>
<sequence length="146" mass="16745">MSLYERNLDTFTTTSDVSEVCHFLSCSNMTNLQNKSRNELLLWRETTIFAPSCGSVRVVLPRGLEESKLRSEGGCSNMNSETEKSLLLLPPFPCFKTKSCFVTFKIKRQTSTYQHRGNAQKTSGFIFYLCLWLWLQLLINQLTVSL</sequence>
<dbReference type="AlphaFoldDB" id="A0A3B4YCJ7"/>
<evidence type="ECO:0000313" key="3">
    <source>
        <dbReference type="Proteomes" id="UP000261360"/>
    </source>
</evidence>
<keyword evidence="1" id="KW-0472">Membrane</keyword>